<name>A0A183CVI0_9BILA</name>
<feature type="region of interest" description="Disordered" evidence="1">
    <location>
        <begin position="52"/>
        <end position="73"/>
    </location>
</feature>
<reference evidence="2" key="1">
    <citation type="submission" date="2016-06" db="UniProtKB">
        <authorList>
            <consortium name="WormBaseParasite"/>
        </authorList>
    </citation>
    <scope>IDENTIFICATION</scope>
</reference>
<feature type="compositionally biased region" description="Polar residues" evidence="1">
    <location>
        <begin position="122"/>
        <end position="132"/>
    </location>
</feature>
<feature type="region of interest" description="Disordered" evidence="1">
    <location>
        <begin position="93"/>
        <end position="148"/>
    </location>
</feature>
<evidence type="ECO:0000256" key="1">
    <source>
        <dbReference type="SAM" id="MobiDB-lite"/>
    </source>
</evidence>
<protein>
    <submittedName>
        <fullName evidence="2">Eye-specific diacylglycerol kinase</fullName>
    </submittedName>
</protein>
<accession>A0A183CVI0</accession>
<feature type="compositionally biased region" description="Basic and acidic residues" evidence="1">
    <location>
        <begin position="98"/>
        <end position="109"/>
    </location>
</feature>
<feature type="compositionally biased region" description="Low complexity" evidence="1">
    <location>
        <begin position="133"/>
        <end position="145"/>
    </location>
</feature>
<dbReference type="AlphaFoldDB" id="A0A183CVI0"/>
<dbReference type="WBParaSite" id="GPUH_0000047101-mRNA-1">
    <property type="protein sequence ID" value="GPUH_0000047101-mRNA-1"/>
    <property type="gene ID" value="GPUH_0000047101"/>
</dbReference>
<sequence length="186" mass="20302">LSKIDCVHFQLNTSSAAAAPESPVDVSQNAKRRARFAALAADLENFECDLRPSRPKESFLKGPTQRLSTGETSPAALFTPTASYYQASKQLSASSLPRIDEGKPVRAPDDETIPYVDDDDQTSTTASPQKMQSSESVKSSSSVRRVGSEKRLRFAVPICEVAKMDSSSSEQQCSHGVRFSQNYYLS</sequence>
<feature type="compositionally biased region" description="Acidic residues" evidence="1">
    <location>
        <begin position="110"/>
        <end position="121"/>
    </location>
</feature>
<organism evidence="2">
    <name type="scientific">Gongylonema pulchrum</name>
    <dbReference type="NCBI Taxonomy" id="637853"/>
    <lineage>
        <taxon>Eukaryota</taxon>
        <taxon>Metazoa</taxon>
        <taxon>Ecdysozoa</taxon>
        <taxon>Nematoda</taxon>
        <taxon>Chromadorea</taxon>
        <taxon>Rhabditida</taxon>
        <taxon>Spirurina</taxon>
        <taxon>Spiruromorpha</taxon>
        <taxon>Spiruroidea</taxon>
        <taxon>Gongylonematidae</taxon>
        <taxon>Gongylonema</taxon>
    </lineage>
</organism>
<proteinExistence type="predicted"/>
<evidence type="ECO:0000313" key="2">
    <source>
        <dbReference type="WBParaSite" id="GPUH_0000047101-mRNA-1"/>
    </source>
</evidence>